<reference evidence="2 3" key="1">
    <citation type="submission" date="2018-06" db="EMBL/GenBank/DDBJ databases">
        <authorList>
            <consortium name="Pathogen Informatics"/>
            <person name="Doyle S."/>
        </authorList>
    </citation>
    <scope>NUCLEOTIDE SEQUENCE [LARGE SCALE GENOMIC DNA]</scope>
    <source>
        <strain evidence="2 3">NCTC12120</strain>
    </source>
</reference>
<accession>A0A2X2T9C3</accession>
<gene>
    <name evidence="2" type="primary">pheP_1</name>
    <name evidence="2" type="ORF">NCTC12120_00980</name>
</gene>
<feature type="transmembrane region" description="Helical" evidence="1">
    <location>
        <begin position="12"/>
        <end position="32"/>
    </location>
</feature>
<evidence type="ECO:0000313" key="3">
    <source>
        <dbReference type="Proteomes" id="UP000251197"/>
    </source>
</evidence>
<dbReference type="EMBL" id="UAVU01000003">
    <property type="protein sequence ID" value="SQA97163.1"/>
    <property type="molecule type" value="Genomic_DNA"/>
</dbReference>
<sequence length="57" mass="6355">MRSQGHETSFKALLYPFGNYLCIAFMMMVLGADVHHRRHASVCDAAAGLDSVPVYRL</sequence>
<keyword evidence="1" id="KW-0812">Transmembrane</keyword>
<name>A0A2X2T9C3_9ENTR</name>
<evidence type="ECO:0000256" key="1">
    <source>
        <dbReference type="SAM" id="Phobius"/>
    </source>
</evidence>
<evidence type="ECO:0000313" key="2">
    <source>
        <dbReference type="EMBL" id="SQA97163.1"/>
    </source>
</evidence>
<dbReference type="Proteomes" id="UP000251197">
    <property type="component" value="Unassembled WGS sequence"/>
</dbReference>
<organism evidence="2 3">
    <name type="scientific">Cedecea neteri</name>
    <dbReference type="NCBI Taxonomy" id="158822"/>
    <lineage>
        <taxon>Bacteria</taxon>
        <taxon>Pseudomonadati</taxon>
        <taxon>Pseudomonadota</taxon>
        <taxon>Gammaproteobacteria</taxon>
        <taxon>Enterobacterales</taxon>
        <taxon>Enterobacteriaceae</taxon>
        <taxon>Cedecea</taxon>
    </lineage>
</organism>
<protein>
    <submittedName>
        <fullName evidence="2">Phenylalanine-specific permease</fullName>
    </submittedName>
</protein>
<proteinExistence type="predicted"/>
<dbReference type="AlphaFoldDB" id="A0A2X2T9C3"/>
<keyword evidence="1" id="KW-1133">Transmembrane helix</keyword>
<keyword evidence="1" id="KW-0472">Membrane</keyword>